<dbReference type="AlphaFoldDB" id="A0AA39QS83"/>
<evidence type="ECO:0000313" key="2">
    <source>
        <dbReference type="Proteomes" id="UP001175228"/>
    </source>
</evidence>
<dbReference type="Proteomes" id="UP001175228">
    <property type="component" value="Unassembled WGS sequence"/>
</dbReference>
<dbReference type="PANTHER" id="PTHR42034">
    <property type="entry name" value="CHROMOSOME 7, WHOLE GENOME SHOTGUN SEQUENCE-RELATED"/>
    <property type="match status" value="1"/>
</dbReference>
<dbReference type="InterPro" id="IPR023213">
    <property type="entry name" value="CAT-like_dom_sf"/>
</dbReference>
<gene>
    <name evidence="1" type="ORF">EDD18DRAFT_1059391</name>
</gene>
<comment type="caution">
    <text evidence="1">The sequence shown here is derived from an EMBL/GenBank/DDBJ whole genome shotgun (WGS) entry which is preliminary data.</text>
</comment>
<sequence length="467" mass="52293">MNVVANEPVWTSVQRDYGIVYTRLASQCILDASFSFLYLRPLLGSELMNDQFGRFYDGKSPQTLGFRFLCPNIAASLETGIHDHELRSWVYLPAKDARAVMEWVERSFEILDEPMDTDDFIAMINQRKLETPGKEDIMKCILFRLQDQLSSYRLFMHGSHTIMDARPTFSVFNILFEAMTSGSHSDIMSAAWGTEWTNLPPGPVASTGGPRQGADAVGLELLGRIKQAHKHRPVSHSLIAQRTESAGTGLSIRVRNTINPELARDLFKEVKALGCTVTHLFRAIQILAIFELNPVTDEQAPQANIAFPISIISLQSWLTPEIQSKDRFISQMTLVPLRINYLSFSSLSLGKEQLSFIMQSLKDQWNFFLTNPHLPHLSATLMTLSPPRKLEITHNPLATTNTNLGVVDAVTPTVLYPNGDSTRAALIKIHDMAFGHRLTMPNPCVPPIHSFLSPCNEYNLGLLMLGL</sequence>
<organism evidence="1 2">
    <name type="scientific">Armillaria luteobubalina</name>
    <dbReference type="NCBI Taxonomy" id="153913"/>
    <lineage>
        <taxon>Eukaryota</taxon>
        <taxon>Fungi</taxon>
        <taxon>Dikarya</taxon>
        <taxon>Basidiomycota</taxon>
        <taxon>Agaricomycotina</taxon>
        <taxon>Agaricomycetes</taxon>
        <taxon>Agaricomycetidae</taxon>
        <taxon>Agaricales</taxon>
        <taxon>Marasmiineae</taxon>
        <taxon>Physalacriaceae</taxon>
        <taxon>Armillaria</taxon>
    </lineage>
</organism>
<proteinExistence type="predicted"/>
<reference evidence="1" key="1">
    <citation type="submission" date="2023-06" db="EMBL/GenBank/DDBJ databases">
        <authorList>
            <consortium name="Lawrence Berkeley National Laboratory"/>
            <person name="Ahrendt S."/>
            <person name="Sahu N."/>
            <person name="Indic B."/>
            <person name="Wong-Bajracharya J."/>
            <person name="Merenyi Z."/>
            <person name="Ke H.-M."/>
            <person name="Monk M."/>
            <person name="Kocsube S."/>
            <person name="Drula E."/>
            <person name="Lipzen A."/>
            <person name="Balint B."/>
            <person name="Henrissat B."/>
            <person name="Andreopoulos B."/>
            <person name="Martin F.M."/>
            <person name="Harder C.B."/>
            <person name="Rigling D."/>
            <person name="Ford K.L."/>
            <person name="Foster G.D."/>
            <person name="Pangilinan J."/>
            <person name="Papanicolaou A."/>
            <person name="Barry K."/>
            <person name="LaButti K."/>
            <person name="Viragh M."/>
            <person name="Koriabine M."/>
            <person name="Yan M."/>
            <person name="Riley R."/>
            <person name="Champramary S."/>
            <person name="Plett K.L."/>
            <person name="Tsai I.J."/>
            <person name="Slot J."/>
            <person name="Sipos G."/>
            <person name="Plett J."/>
            <person name="Nagy L.G."/>
            <person name="Grigoriev I.V."/>
        </authorList>
    </citation>
    <scope>NUCLEOTIDE SEQUENCE</scope>
    <source>
        <strain evidence="1">HWK02</strain>
    </source>
</reference>
<keyword evidence="2" id="KW-1185">Reference proteome</keyword>
<accession>A0AA39QS83</accession>
<name>A0AA39QS83_9AGAR</name>
<dbReference type="EMBL" id="JAUEPU010000001">
    <property type="protein sequence ID" value="KAK0506768.1"/>
    <property type="molecule type" value="Genomic_DNA"/>
</dbReference>
<evidence type="ECO:0008006" key="3">
    <source>
        <dbReference type="Google" id="ProtNLM"/>
    </source>
</evidence>
<dbReference type="Gene3D" id="3.30.559.30">
    <property type="entry name" value="Nonribosomal peptide synthetase, condensation domain"/>
    <property type="match status" value="1"/>
</dbReference>
<evidence type="ECO:0000313" key="1">
    <source>
        <dbReference type="EMBL" id="KAK0506768.1"/>
    </source>
</evidence>
<protein>
    <recommendedName>
        <fullName evidence="3">Condensation domain-containing protein</fullName>
    </recommendedName>
</protein>
<dbReference type="Gene3D" id="3.30.559.10">
    <property type="entry name" value="Chloramphenicol acetyltransferase-like domain"/>
    <property type="match status" value="1"/>
</dbReference>
<dbReference type="PANTHER" id="PTHR42034:SF1">
    <property type="entry name" value="CONDENSATION DOMAIN-CONTAINING PROTEIN"/>
    <property type="match status" value="1"/>
</dbReference>